<evidence type="ECO:0000256" key="3">
    <source>
        <dbReference type="ARBA" id="ARBA00023002"/>
    </source>
</evidence>
<dbReference type="GO" id="GO:0004791">
    <property type="term" value="F:thioredoxin-disulfide reductase (NADPH) activity"/>
    <property type="evidence" value="ECO:0007669"/>
    <property type="project" value="InterPro"/>
</dbReference>
<comment type="catalytic activity">
    <reaction evidence="7">
        <text>[protein]-dithiol + NADP(+) = [protein]-disulfide + NADPH + H(+)</text>
        <dbReference type="Rhea" id="RHEA:18753"/>
        <dbReference type="Rhea" id="RHEA-COMP:10593"/>
        <dbReference type="Rhea" id="RHEA-COMP:10594"/>
        <dbReference type="ChEBI" id="CHEBI:15378"/>
        <dbReference type="ChEBI" id="CHEBI:29950"/>
        <dbReference type="ChEBI" id="CHEBI:50058"/>
        <dbReference type="ChEBI" id="CHEBI:57783"/>
        <dbReference type="ChEBI" id="CHEBI:58349"/>
        <dbReference type="EC" id="1.8.1.8"/>
    </reaction>
</comment>
<dbReference type="PANTHER" id="PTHR13871">
    <property type="entry name" value="THIOREDOXIN"/>
    <property type="match status" value="1"/>
</dbReference>
<gene>
    <name evidence="10" type="ORF">AXG93_4193s1360</name>
</gene>
<comment type="similarity">
    <text evidence="5">Belongs to the nucleoredoxin family.</text>
</comment>
<keyword evidence="11" id="KW-1185">Reference proteome</keyword>
<dbReference type="Gene3D" id="3.40.30.10">
    <property type="entry name" value="Glutaredoxin"/>
    <property type="match status" value="3"/>
</dbReference>
<reference evidence="10" key="1">
    <citation type="submission" date="2016-03" db="EMBL/GenBank/DDBJ databases">
        <title>Mechanisms controlling the formation of the plant cell surface in tip-growing cells are functionally conserved among land plants.</title>
        <authorList>
            <person name="Honkanen S."/>
            <person name="Jones V.A."/>
            <person name="Morieri G."/>
            <person name="Champion C."/>
            <person name="Hetherington A.J."/>
            <person name="Kelly S."/>
            <person name="Saint-Marcoux D."/>
            <person name="Proust H."/>
            <person name="Prescott H."/>
            <person name="Dolan L."/>
        </authorList>
    </citation>
    <scope>NUCLEOTIDE SEQUENCE [LARGE SCALE GENOMIC DNA]</scope>
    <source>
        <tissue evidence="10">Whole gametophyte</tissue>
    </source>
</reference>
<evidence type="ECO:0000256" key="1">
    <source>
        <dbReference type="ARBA" id="ARBA00012612"/>
    </source>
</evidence>
<proteinExistence type="inferred from homology"/>
<feature type="domain" description="Thioredoxin" evidence="9">
    <location>
        <begin position="185"/>
        <end position="356"/>
    </location>
</feature>
<evidence type="ECO:0000256" key="8">
    <source>
        <dbReference type="SAM" id="MobiDB-lite"/>
    </source>
</evidence>
<keyword evidence="2" id="KW-0677">Repeat</keyword>
<evidence type="ECO:0000256" key="6">
    <source>
        <dbReference type="ARBA" id="ARBA00047388"/>
    </source>
</evidence>
<feature type="compositionally biased region" description="Basic and acidic residues" evidence="8">
    <location>
        <begin position="575"/>
        <end position="584"/>
    </location>
</feature>
<comment type="caution">
    <text evidence="10">The sequence shown here is derived from an EMBL/GenBank/DDBJ whole genome shotgun (WGS) entry which is preliminary data.</text>
</comment>
<organism evidence="10 11">
    <name type="scientific">Marchantia polymorpha subsp. ruderalis</name>
    <dbReference type="NCBI Taxonomy" id="1480154"/>
    <lineage>
        <taxon>Eukaryota</taxon>
        <taxon>Viridiplantae</taxon>
        <taxon>Streptophyta</taxon>
        <taxon>Embryophyta</taxon>
        <taxon>Marchantiophyta</taxon>
        <taxon>Marchantiopsida</taxon>
        <taxon>Marchantiidae</taxon>
        <taxon>Marchantiales</taxon>
        <taxon>Marchantiaceae</taxon>
        <taxon>Marchantia</taxon>
    </lineage>
</organism>
<keyword evidence="3" id="KW-0560">Oxidoreductase</keyword>
<keyword evidence="4" id="KW-0520">NAD</keyword>
<dbReference type="InterPro" id="IPR013766">
    <property type="entry name" value="Thioredoxin_domain"/>
</dbReference>
<dbReference type="Pfam" id="PF03107">
    <property type="entry name" value="C1_2"/>
    <property type="match status" value="1"/>
</dbReference>
<dbReference type="CDD" id="cd03009">
    <property type="entry name" value="TryX_like_TryX_NRX"/>
    <property type="match status" value="1"/>
</dbReference>
<feature type="region of interest" description="Disordered" evidence="8">
    <location>
        <begin position="554"/>
        <end position="584"/>
    </location>
</feature>
<feature type="compositionally biased region" description="Acidic residues" evidence="8">
    <location>
        <begin position="562"/>
        <end position="574"/>
    </location>
</feature>
<dbReference type="InterPro" id="IPR046349">
    <property type="entry name" value="C1-like_sf"/>
</dbReference>
<evidence type="ECO:0000313" key="10">
    <source>
        <dbReference type="EMBL" id="OAE27736.1"/>
    </source>
</evidence>
<evidence type="ECO:0000256" key="7">
    <source>
        <dbReference type="ARBA" id="ARBA00047804"/>
    </source>
</evidence>
<evidence type="ECO:0000256" key="4">
    <source>
        <dbReference type="ARBA" id="ARBA00023027"/>
    </source>
</evidence>
<dbReference type="SUPFAM" id="SSF57889">
    <property type="entry name" value="Cysteine-rich domain"/>
    <property type="match status" value="1"/>
</dbReference>
<dbReference type="AlphaFoldDB" id="A0A176W6I4"/>
<accession>A0A176W6I4</accession>
<dbReference type="Proteomes" id="UP000077202">
    <property type="component" value="Unassembled WGS sequence"/>
</dbReference>
<dbReference type="Pfam" id="PF13905">
    <property type="entry name" value="Thioredoxin_8"/>
    <property type="match status" value="2"/>
</dbReference>
<comment type="catalytic activity">
    <reaction evidence="6">
        <text>[protein]-dithiol + NAD(+) = [protein]-disulfide + NADH + H(+)</text>
        <dbReference type="Rhea" id="RHEA:18749"/>
        <dbReference type="Rhea" id="RHEA-COMP:10593"/>
        <dbReference type="Rhea" id="RHEA-COMP:10594"/>
        <dbReference type="ChEBI" id="CHEBI:15378"/>
        <dbReference type="ChEBI" id="CHEBI:29950"/>
        <dbReference type="ChEBI" id="CHEBI:50058"/>
        <dbReference type="ChEBI" id="CHEBI:57540"/>
        <dbReference type="ChEBI" id="CHEBI:57945"/>
        <dbReference type="EC" id="1.8.1.8"/>
    </reaction>
</comment>
<evidence type="ECO:0000313" key="11">
    <source>
        <dbReference type="Proteomes" id="UP000077202"/>
    </source>
</evidence>
<dbReference type="EC" id="1.8.1.8" evidence="1"/>
<dbReference type="InterPro" id="IPR036249">
    <property type="entry name" value="Thioredoxin-like_sf"/>
</dbReference>
<protein>
    <recommendedName>
        <fullName evidence="1">protein-disulfide reductase</fullName>
        <ecNumber evidence="1">1.8.1.8</ecNumber>
    </recommendedName>
</protein>
<dbReference type="InterPro" id="IPR012336">
    <property type="entry name" value="Thioredoxin-like_fold"/>
</dbReference>
<evidence type="ECO:0000259" key="9">
    <source>
        <dbReference type="PROSITE" id="PS51352"/>
    </source>
</evidence>
<dbReference type="InterPro" id="IPR052259">
    <property type="entry name" value="Nucleoredoxin-like"/>
</dbReference>
<dbReference type="InterPro" id="IPR004146">
    <property type="entry name" value="DC1"/>
</dbReference>
<evidence type="ECO:0000256" key="5">
    <source>
        <dbReference type="ARBA" id="ARBA00025782"/>
    </source>
</evidence>
<name>A0A176W6I4_MARPO</name>
<dbReference type="EMBL" id="LVLJ01001842">
    <property type="protein sequence ID" value="OAE27736.1"/>
    <property type="molecule type" value="Genomic_DNA"/>
</dbReference>
<dbReference type="PROSITE" id="PS51352">
    <property type="entry name" value="THIOREDOXIN_2"/>
    <property type="match status" value="1"/>
</dbReference>
<dbReference type="InterPro" id="IPR045870">
    <property type="entry name" value="TryX_NRX_thioredoxin_dom"/>
</dbReference>
<dbReference type="SUPFAM" id="SSF52833">
    <property type="entry name" value="Thioredoxin-like"/>
    <property type="match status" value="2"/>
</dbReference>
<sequence>MEPADTSVDQLPLKSLLFPGGDKDLVNTDGVKVTSDEIEGKILGIFVGPAWWKSLLKDRLLPSFADVIEEICDQGKELQMVFVPTPLSADLIHELQASNRAHEIESGPEEESFSSFIKSLPARWRAVPPSNVEAVQALRAASKTDSQVTGLAFVAADGQVITTSGMDILIEWGADSYPFTKEHLEDLDRPFAELKKNPTLKGLLERDGRDYLVKNDGTQVKVSSLEGPIALYFSAHWCGPCRKFTPDLIECYNQLKSEGKPFEIVFVSWDVNEQAFDEYFATMPWLSLPYSDKKANQALYKVYDVQGVPSLVILDSDAQIIQEDAVTVISAFDSRAYPFTDEKVEEMTQILEAEKEAQRASQSLESLLVTAERDFVVDHDSREVKLKQQGKPFEIIFISSDRDEEAFNKYYGSMPWLALPYSDRQPKRTTKQKLSEYFDVKGIPTLVILGPDGKTLNKEGRKAIETFGAEGFPFAKEKEIELNKAVDDEMEKRQQTVTIPQHPHILTLSKVPYPRGSYTCDLCSLDVNRWAYRCAECGFDVDVACIDKELQKQAAQEKEEPGVSEEEAAGTEDSETTRAAEAEVKEGWVCDGDVCHKA</sequence>
<dbReference type="PANTHER" id="PTHR13871:SF96">
    <property type="entry name" value="THIOREDOXIN DOMAIN-CONTAINING PROTEIN"/>
    <property type="match status" value="1"/>
</dbReference>
<evidence type="ECO:0000256" key="2">
    <source>
        <dbReference type="ARBA" id="ARBA00022737"/>
    </source>
</evidence>